<evidence type="ECO:0000256" key="3">
    <source>
        <dbReference type="ARBA" id="ARBA00022448"/>
    </source>
</evidence>
<feature type="chain" id="PRO_5011793712" evidence="8">
    <location>
        <begin position="28"/>
        <end position="463"/>
    </location>
</feature>
<dbReference type="Pfam" id="PF02321">
    <property type="entry name" value="OEP"/>
    <property type="match status" value="2"/>
</dbReference>
<keyword evidence="5" id="KW-0812">Transmembrane</keyword>
<evidence type="ECO:0000256" key="1">
    <source>
        <dbReference type="ARBA" id="ARBA00004442"/>
    </source>
</evidence>
<dbReference type="STRING" id="564137.SAMN04488238_104181"/>
<reference evidence="9 10" key="1">
    <citation type="submission" date="2016-10" db="EMBL/GenBank/DDBJ databases">
        <authorList>
            <person name="de Groot N.N."/>
        </authorList>
    </citation>
    <scope>NUCLEOTIDE SEQUENCE [LARGE SCALE GENOMIC DNA]</scope>
    <source>
        <strain evidence="9 10">CGMCC 1.8894</strain>
    </source>
</reference>
<evidence type="ECO:0000256" key="8">
    <source>
        <dbReference type="SAM" id="SignalP"/>
    </source>
</evidence>
<dbReference type="InterPro" id="IPR003423">
    <property type="entry name" value="OMP_efflux"/>
</dbReference>
<evidence type="ECO:0000256" key="4">
    <source>
        <dbReference type="ARBA" id="ARBA00022452"/>
    </source>
</evidence>
<keyword evidence="7" id="KW-0998">Cell outer membrane</keyword>
<dbReference type="GO" id="GO:0015288">
    <property type="term" value="F:porin activity"/>
    <property type="evidence" value="ECO:0007669"/>
    <property type="project" value="TreeGrafter"/>
</dbReference>
<dbReference type="EMBL" id="FNOM01000004">
    <property type="protein sequence ID" value="SDW91783.1"/>
    <property type="molecule type" value="Genomic_DNA"/>
</dbReference>
<keyword evidence="3" id="KW-0813">Transport</keyword>
<keyword evidence="10" id="KW-1185">Reference proteome</keyword>
<gene>
    <name evidence="9" type="ORF">SAMN04488238_104181</name>
</gene>
<dbReference type="AlphaFoldDB" id="A0A1H2XFV5"/>
<accession>A0A1H2XFV5</accession>
<organism evidence="9 10">
    <name type="scientific">Roseicitreum antarcticum</name>
    <dbReference type="NCBI Taxonomy" id="564137"/>
    <lineage>
        <taxon>Bacteria</taxon>
        <taxon>Pseudomonadati</taxon>
        <taxon>Pseudomonadota</taxon>
        <taxon>Alphaproteobacteria</taxon>
        <taxon>Rhodobacterales</taxon>
        <taxon>Paracoccaceae</taxon>
        <taxon>Roseicitreum</taxon>
    </lineage>
</organism>
<feature type="signal peptide" evidence="8">
    <location>
        <begin position="1"/>
        <end position="27"/>
    </location>
</feature>
<evidence type="ECO:0000256" key="2">
    <source>
        <dbReference type="ARBA" id="ARBA00007613"/>
    </source>
</evidence>
<dbReference type="GO" id="GO:0015562">
    <property type="term" value="F:efflux transmembrane transporter activity"/>
    <property type="evidence" value="ECO:0007669"/>
    <property type="project" value="InterPro"/>
</dbReference>
<protein>
    <submittedName>
        <fullName evidence="9">Outer membrane protein</fullName>
    </submittedName>
</protein>
<comment type="similarity">
    <text evidence="2">Belongs to the outer membrane factor (OMF) (TC 1.B.17) family.</text>
</comment>
<sequence length="463" mass="48416">MVGGMIRTVIFGAALAAATLVPTGSRAQSLADTLIAAYRTSNLLEQNRATLRAADEDVAIALATLRPVVNFVARGGISRSTGAAGVAQTSTTASLDLSAEVTLLDFGRGQLAKDAAREQVLAVRQALIGVEQNVLLNAVGAFMDTRNALETVALREANVRLITRELRATEERFSVGEVTRTDIAIAEARLAGARAQLAAAQGDLAAAREGYKLVTGAYPTQLGTPPSLPRTAASLSAAQDIARVTHPAIKQAQHEVTAAELNAERALAARHGSVSASASTGLSARDPGNGGPNASIGLTYQRPIYQGGRLSATHRQALARRDAARAALHQTVAEVLQNVANSWANVAVASAQLQSTGLQVTASQTAYDGVREEATLGTRTILDVLNAEQELLNARTSRLSAQATQQTASYAVLGAMGLLTVDYLNLGIPTYDPEAYFNAVQNAPVTSRQGEALDRVLRTIGRP</sequence>
<dbReference type="Proteomes" id="UP000198539">
    <property type="component" value="Unassembled WGS sequence"/>
</dbReference>
<name>A0A1H2XFV5_9RHOB</name>
<dbReference type="SUPFAM" id="SSF56954">
    <property type="entry name" value="Outer membrane efflux proteins (OEP)"/>
    <property type="match status" value="1"/>
</dbReference>
<comment type="subcellular location">
    <subcellularLocation>
        <location evidence="1">Cell outer membrane</location>
    </subcellularLocation>
</comment>
<dbReference type="GO" id="GO:1990281">
    <property type="term" value="C:efflux pump complex"/>
    <property type="evidence" value="ECO:0007669"/>
    <property type="project" value="TreeGrafter"/>
</dbReference>
<dbReference type="NCBIfam" id="TIGR01844">
    <property type="entry name" value="type_I_sec_TolC"/>
    <property type="match status" value="1"/>
</dbReference>
<evidence type="ECO:0000256" key="5">
    <source>
        <dbReference type="ARBA" id="ARBA00022692"/>
    </source>
</evidence>
<dbReference type="InterPro" id="IPR010130">
    <property type="entry name" value="T1SS_OMP_TolC"/>
</dbReference>
<keyword evidence="4" id="KW-1134">Transmembrane beta strand</keyword>
<dbReference type="Gene3D" id="1.20.1600.10">
    <property type="entry name" value="Outer membrane efflux proteins (OEP)"/>
    <property type="match status" value="1"/>
</dbReference>
<evidence type="ECO:0000313" key="9">
    <source>
        <dbReference type="EMBL" id="SDW91783.1"/>
    </source>
</evidence>
<dbReference type="InterPro" id="IPR051906">
    <property type="entry name" value="TolC-like"/>
</dbReference>
<proteinExistence type="inferred from homology"/>
<keyword evidence="6" id="KW-0472">Membrane</keyword>
<dbReference type="PANTHER" id="PTHR30026">
    <property type="entry name" value="OUTER MEMBRANE PROTEIN TOLC"/>
    <property type="match status" value="1"/>
</dbReference>
<evidence type="ECO:0000313" key="10">
    <source>
        <dbReference type="Proteomes" id="UP000198539"/>
    </source>
</evidence>
<evidence type="ECO:0000256" key="7">
    <source>
        <dbReference type="ARBA" id="ARBA00023237"/>
    </source>
</evidence>
<dbReference type="GO" id="GO:0009279">
    <property type="term" value="C:cell outer membrane"/>
    <property type="evidence" value="ECO:0007669"/>
    <property type="project" value="UniProtKB-SubCell"/>
</dbReference>
<evidence type="ECO:0000256" key="6">
    <source>
        <dbReference type="ARBA" id="ARBA00023136"/>
    </source>
</evidence>
<dbReference type="PANTHER" id="PTHR30026:SF22">
    <property type="entry name" value="OUTER MEMBRANE EFFLUX PROTEIN"/>
    <property type="match status" value="1"/>
</dbReference>
<keyword evidence="8" id="KW-0732">Signal</keyword>